<dbReference type="EC" id="3.2.1.37" evidence="8"/>
<dbReference type="Pfam" id="PF17851">
    <property type="entry name" value="GH43_C2"/>
    <property type="match status" value="1"/>
</dbReference>
<proteinExistence type="inferred from homology"/>
<dbReference type="Gene3D" id="2.115.10.20">
    <property type="entry name" value="Glycosyl hydrolase domain, family 43"/>
    <property type="match status" value="1"/>
</dbReference>
<evidence type="ECO:0000256" key="1">
    <source>
        <dbReference type="ARBA" id="ARBA00009865"/>
    </source>
</evidence>
<keyword evidence="9" id="KW-1185">Reference proteome</keyword>
<dbReference type="AlphaFoldDB" id="F3Y8X9"/>
<evidence type="ECO:0000256" key="5">
    <source>
        <dbReference type="PIRSR" id="PIRSR606710-2"/>
    </source>
</evidence>
<organism evidence="8 9">
    <name type="scientific">Melissococcus plutonius (strain ATCC 35311 / DSM 29964 / CIP 104052 / LMG 20360 / NCIMB 702443)</name>
    <dbReference type="NCBI Taxonomy" id="940190"/>
    <lineage>
        <taxon>Bacteria</taxon>
        <taxon>Bacillati</taxon>
        <taxon>Bacillota</taxon>
        <taxon>Bacilli</taxon>
        <taxon>Lactobacillales</taxon>
        <taxon>Enterococcaceae</taxon>
        <taxon>Melissococcus</taxon>
    </lineage>
</organism>
<comment type="similarity">
    <text evidence="1 6">Belongs to the glycosyl hydrolase 43 family.</text>
</comment>
<dbReference type="GO" id="GO:0005975">
    <property type="term" value="P:carbohydrate metabolic process"/>
    <property type="evidence" value="ECO:0007669"/>
    <property type="project" value="InterPro"/>
</dbReference>
<evidence type="ECO:0000313" key="8">
    <source>
        <dbReference type="EMBL" id="BAK20957.1"/>
    </source>
</evidence>
<dbReference type="SUPFAM" id="SSF49899">
    <property type="entry name" value="Concanavalin A-like lectins/glucanases"/>
    <property type="match status" value="1"/>
</dbReference>
<evidence type="ECO:0000256" key="4">
    <source>
        <dbReference type="PIRSR" id="PIRSR606710-1"/>
    </source>
</evidence>
<dbReference type="HOGENOM" id="CLU_016508_2_1_9"/>
<dbReference type="STRING" id="940190.MPTP_0479"/>
<protein>
    <submittedName>
        <fullName evidence="8">Beta-xylosidase</fullName>
        <ecNumber evidence="8">3.2.1.37</ecNumber>
    </submittedName>
</protein>
<dbReference type="CDD" id="cd09000">
    <property type="entry name" value="GH43_SXA-like"/>
    <property type="match status" value="1"/>
</dbReference>
<dbReference type="InterPro" id="IPR006710">
    <property type="entry name" value="Glyco_hydro_43"/>
</dbReference>
<evidence type="ECO:0000259" key="7">
    <source>
        <dbReference type="Pfam" id="PF17851"/>
    </source>
</evidence>
<feature type="site" description="Important for catalytic activity, responsible for pKa modulation of the active site Glu and correct orientation of both the proton donor and substrate" evidence="5">
    <location>
        <position position="130"/>
    </location>
</feature>
<keyword evidence="2 6" id="KW-0378">Hydrolase</keyword>
<dbReference type="PANTHER" id="PTHR42812:SF12">
    <property type="entry name" value="BETA-XYLOSIDASE-RELATED"/>
    <property type="match status" value="1"/>
</dbReference>
<dbReference type="InterPro" id="IPR041542">
    <property type="entry name" value="GH43_C2"/>
</dbReference>
<dbReference type="GO" id="GO:0009044">
    <property type="term" value="F:xylan 1,4-beta-xylosidase activity"/>
    <property type="evidence" value="ECO:0007669"/>
    <property type="project" value="UniProtKB-EC"/>
</dbReference>
<evidence type="ECO:0000256" key="2">
    <source>
        <dbReference type="ARBA" id="ARBA00022801"/>
    </source>
</evidence>
<dbReference type="SUPFAM" id="SSF75005">
    <property type="entry name" value="Arabinanase/levansucrase/invertase"/>
    <property type="match status" value="1"/>
</dbReference>
<reference evidence="8 9" key="1">
    <citation type="journal article" date="2011" name="J. Bacteriol.">
        <title>Complete genome sequence of Melissococcus plutonius ATCC 35311.</title>
        <authorList>
            <person name="Okumura K."/>
            <person name="Arai R."/>
            <person name="Okura M."/>
            <person name="Kirikae T."/>
            <person name="Takamatsu D."/>
            <person name="Osaki M."/>
            <person name="Miyoshi-Akiyama T."/>
        </authorList>
    </citation>
    <scope>NUCLEOTIDE SEQUENCE [LARGE SCALE GENOMIC DNA]</scope>
    <source>
        <strain evidence="9">ATCC 35311 / CIP 104052 / LMG 20360 / NCIMB 702443</strain>
    </source>
</reference>
<dbReference type="KEGG" id="mps:MPTP_0479"/>
<dbReference type="EMBL" id="AP012200">
    <property type="protein sequence ID" value="BAK20957.1"/>
    <property type="molecule type" value="Genomic_DNA"/>
</dbReference>
<dbReference type="PANTHER" id="PTHR42812">
    <property type="entry name" value="BETA-XYLOSIDASE"/>
    <property type="match status" value="1"/>
</dbReference>
<dbReference type="Gene3D" id="2.60.120.200">
    <property type="match status" value="1"/>
</dbReference>
<feature type="active site" description="Proton donor" evidence="4">
    <location>
        <position position="190"/>
    </location>
</feature>
<dbReference type="InterPro" id="IPR051795">
    <property type="entry name" value="Glycosyl_Hydrlase_43"/>
</dbReference>
<accession>F3Y8X9</accession>
<dbReference type="Pfam" id="PF04616">
    <property type="entry name" value="Glyco_hydro_43"/>
    <property type="match status" value="1"/>
</dbReference>
<evidence type="ECO:0000256" key="3">
    <source>
        <dbReference type="ARBA" id="ARBA00023295"/>
    </source>
</evidence>
<keyword evidence="3 6" id="KW-0326">Glycosidase</keyword>
<name>F3Y8X9_MELPT</name>
<dbReference type="InterPro" id="IPR023296">
    <property type="entry name" value="Glyco_hydro_beta-prop_sf"/>
</dbReference>
<dbReference type="InterPro" id="IPR013320">
    <property type="entry name" value="ConA-like_dom_sf"/>
</dbReference>
<gene>
    <name evidence="8" type="ordered locus">MPTP_0479</name>
</gene>
<dbReference type="Proteomes" id="UP000008456">
    <property type="component" value="Chromosome"/>
</dbReference>
<sequence>MKEVVIKNPILRGFNPDPVILRVDNHYYLAVSSFEWLPGIRVYHSDNLVNWEHATDILTNYNQVDLKSNPKNGSIWAPELSFFNGKFYCIYTDVKSTDRPFKDCHNYLITASQIEGPWSTPIYLNSSGFDPSLFHDQDGRKWLLNEQWDYRKTTGNKSAGIVMQEFDEKQAKLIGPIYKIFDGTPLAKTEAPHLYLHDDYYYLLTAEGGTGKGHSVTVCRSKNLFGPYEVDPNYPMLTAKDHPNSPIQCAGHGSIVQGRTGKWYMAYLMTRPINQEAAILGRETAIQEIVWTKDHWLHLASENTLPASETVIETIDATQQEKNTNFNDDFTNSCLAKEWNSRRIFPNSSWCDLKTKPGYLRLISGESLQSHFEQHLLAIRQKDFHFNAYTRFSFDPKTFNQMAVLTLYLNENNYLYLFMTFDEKKGNVYESYIAKMENLN</sequence>
<evidence type="ECO:0000256" key="6">
    <source>
        <dbReference type="RuleBase" id="RU361187"/>
    </source>
</evidence>
<feature type="active site" description="Proton acceptor" evidence="4">
    <location>
        <position position="17"/>
    </location>
</feature>
<evidence type="ECO:0000313" key="9">
    <source>
        <dbReference type="Proteomes" id="UP000008456"/>
    </source>
</evidence>
<reference key="2">
    <citation type="submission" date="2011-04" db="EMBL/GenBank/DDBJ databases">
        <title>Whole genome sequence of Melissococcus plutonius ATCC 35311.</title>
        <authorList>
            <person name="Okumura K."/>
            <person name="Arai R."/>
            <person name="Osaki M."/>
            <person name="Okura M."/>
            <person name="Kirikae T."/>
            <person name="Takamatsu D."/>
            <person name="Akiyama T."/>
        </authorList>
    </citation>
    <scope>NUCLEOTIDE SEQUENCE</scope>
    <source>
        <strain>ATCC 35311</strain>
    </source>
</reference>
<feature type="domain" description="Beta-xylosidase C-terminal Concanavalin A-like" evidence="7">
    <location>
        <begin position="327"/>
        <end position="431"/>
    </location>
</feature>